<evidence type="ECO:0000256" key="1">
    <source>
        <dbReference type="SAM" id="MobiDB-lite"/>
    </source>
</evidence>
<accession>A0A939NQG7</accession>
<protein>
    <submittedName>
        <fullName evidence="2">Uncharacterized protein</fullName>
    </submittedName>
</protein>
<comment type="caution">
    <text evidence="2">The sequence shown here is derived from an EMBL/GenBank/DDBJ whole genome shotgun (WGS) entry which is preliminary data.</text>
</comment>
<reference evidence="2" key="1">
    <citation type="submission" date="2021-03" db="EMBL/GenBank/DDBJ databases">
        <title>Molecular epidemiology and mechanisms of colistin and carbapenem resistance in Enterobacteriaceae from clinical isolates, the environment and porcine samples in Pretoria, South Africa.</title>
        <authorList>
            <person name="Bogoshi D."/>
            <person name="Mbelle N.M."/>
            <person name="Naidoo V."/>
            <person name="Osei Sekyere J."/>
        </authorList>
    </citation>
    <scope>NUCLEOTIDE SEQUENCE</scope>
    <source>
        <strain evidence="2">C080</strain>
    </source>
</reference>
<name>A0A939NQG7_SERMA</name>
<organism evidence="2">
    <name type="scientific">Serratia marcescens</name>
    <dbReference type="NCBI Taxonomy" id="615"/>
    <lineage>
        <taxon>Bacteria</taxon>
        <taxon>Pseudomonadati</taxon>
        <taxon>Pseudomonadota</taxon>
        <taxon>Gammaproteobacteria</taxon>
        <taxon>Enterobacterales</taxon>
        <taxon>Yersiniaceae</taxon>
        <taxon>Serratia</taxon>
    </lineage>
</organism>
<gene>
    <name evidence="2" type="ORF">J4732_19785</name>
</gene>
<evidence type="ECO:0000313" key="2">
    <source>
        <dbReference type="EMBL" id="MBO2007292.1"/>
    </source>
</evidence>
<dbReference type="AlphaFoldDB" id="A0A939NQG7"/>
<sequence length="73" mass="8161">MLRGSRLRNLGQWLRQSRRAAAADRFTPQPEQAQWRSLMIRSKLEAPAGADADGQRSAGRSWCASTMPPRPTP</sequence>
<proteinExistence type="predicted"/>
<feature type="region of interest" description="Disordered" evidence="1">
    <location>
        <begin position="44"/>
        <end position="73"/>
    </location>
</feature>
<dbReference type="EMBL" id="JAGETR010000167">
    <property type="protein sequence ID" value="MBO2007292.1"/>
    <property type="molecule type" value="Genomic_DNA"/>
</dbReference>